<accession>A0ACC2J688</accession>
<keyword evidence="2" id="KW-1185">Reference proteome</keyword>
<name>A0ACC2J688_9PEZI</name>
<organism evidence="1 2">
    <name type="scientific">Lasiodiplodia mahajangana</name>
    <dbReference type="NCBI Taxonomy" id="1108764"/>
    <lineage>
        <taxon>Eukaryota</taxon>
        <taxon>Fungi</taxon>
        <taxon>Dikarya</taxon>
        <taxon>Ascomycota</taxon>
        <taxon>Pezizomycotina</taxon>
        <taxon>Dothideomycetes</taxon>
        <taxon>Dothideomycetes incertae sedis</taxon>
        <taxon>Botryosphaeriales</taxon>
        <taxon>Botryosphaeriaceae</taxon>
        <taxon>Lasiodiplodia</taxon>
    </lineage>
</organism>
<reference evidence="1" key="1">
    <citation type="submission" date="2022-12" db="EMBL/GenBank/DDBJ databases">
        <title>Genome Sequence of Lasiodiplodia mahajangana.</title>
        <authorList>
            <person name="Buettner E."/>
        </authorList>
    </citation>
    <scope>NUCLEOTIDE SEQUENCE</scope>
    <source>
        <strain evidence="1">VT137</strain>
    </source>
</reference>
<dbReference type="Proteomes" id="UP001153332">
    <property type="component" value="Unassembled WGS sequence"/>
</dbReference>
<proteinExistence type="predicted"/>
<evidence type="ECO:0000313" key="2">
    <source>
        <dbReference type="Proteomes" id="UP001153332"/>
    </source>
</evidence>
<evidence type="ECO:0000313" key="1">
    <source>
        <dbReference type="EMBL" id="KAJ8122955.1"/>
    </source>
</evidence>
<dbReference type="EMBL" id="JAPUUL010003440">
    <property type="protein sequence ID" value="KAJ8122955.1"/>
    <property type="molecule type" value="Genomic_DNA"/>
</dbReference>
<gene>
    <name evidence="1" type="ORF">O1611_g9709</name>
</gene>
<protein>
    <submittedName>
        <fullName evidence="1">Uncharacterized protein</fullName>
    </submittedName>
</protein>
<sequence length="87" mass="9446">MRQIQSKSMKCDRGDDTTYAAGGDGLRQMRLRDDATLLVDKSTYPGTAVTGMESDTSGALQRSTRLGWHLRTAFQVAIGQLGQVPAQ</sequence>
<comment type="caution">
    <text evidence="1">The sequence shown here is derived from an EMBL/GenBank/DDBJ whole genome shotgun (WGS) entry which is preliminary data.</text>
</comment>